<organism evidence="5 6">
    <name type="scientific">Planoprotostelium fungivorum</name>
    <dbReference type="NCBI Taxonomy" id="1890364"/>
    <lineage>
        <taxon>Eukaryota</taxon>
        <taxon>Amoebozoa</taxon>
        <taxon>Evosea</taxon>
        <taxon>Variosea</taxon>
        <taxon>Cavosteliida</taxon>
        <taxon>Cavosteliaceae</taxon>
        <taxon>Planoprotostelium</taxon>
    </lineage>
</organism>
<keyword evidence="2" id="KW-0732">Signal</keyword>
<dbReference type="InterPro" id="IPR036318">
    <property type="entry name" value="FAD-bd_PCMH-like_sf"/>
</dbReference>
<accession>A0A2P6N192</accession>
<dbReference type="SUPFAM" id="SSF56176">
    <property type="entry name" value="FAD-binding/transporter-associated domain-like"/>
    <property type="match status" value="1"/>
</dbReference>
<reference evidence="5 6" key="1">
    <citation type="journal article" date="2018" name="Genome Biol. Evol.">
        <title>Multiple Roots of Fruiting Body Formation in Amoebozoa.</title>
        <authorList>
            <person name="Hillmann F."/>
            <person name="Forbes G."/>
            <person name="Novohradska S."/>
            <person name="Ferling I."/>
            <person name="Riege K."/>
            <person name="Groth M."/>
            <person name="Westermann M."/>
            <person name="Marz M."/>
            <person name="Spaller T."/>
            <person name="Winckler T."/>
            <person name="Schaap P."/>
            <person name="Glockner G."/>
        </authorList>
    </citation>
    <scope>NUCLEOTIDE SEQUENCE [LARGE SCALE GENOMIC DNA]</scope>
    <source>
        <strain evidence="5 6">Jena</strain>
    </source>
</reference>
<proteinExistence type="inferred from homology"/>
<dbReference type="OrthoDB" id="17071at2759"/>
<evidence type="ECO:0000313" key="6">
    <source>
        <dbReference type="Proteomes" id="UP000241769"/>
    </source>
</evidence>
<keyword evidence="3" id="KW-0325">Glycoprotein</keyword>
<dbReference type="InterPro" id="IPR016167">
    <property type="entry name" value="FAD-bd_PCMH_sub1"/>
</dbReference>
<dbReference type="InParanoid" id="A0A2P6N192"/>
<evidence type="ECO:0000259" key="4">
    <source>
        <dbReference type="PROSITE" id="PS51387"/>
    </source>
</evidence>
<protein>
    <submittedName>
        <fullName evidence="5">Reticuline oxidase-like protein</fullName>
    </submittedName>
</protein>
<evidence type="ECO:0000313" key="5">
    <source>
        <dbReference type="EMBL" id="PRP77670.1"/>
    </source>
</evidence>
<keyword evidence="6" id="KW-1185">Reference proteome</keyword>
<comment type="similarity">
    <text evidence="1">Belongs to the oxygen-dependent FAD-linked oxidoreductase family.</text>
</comment>
<evidence type="ECO:0000256" key="3">
    <source>
        <dbReference type="ARBA" id="ARBA00023180"/>
    </source>
</evidence>
<comment type="caution">
    <text evidence="5">The sequence shown here is derived from an EMBL/GenBank/DDBJ whole genome shotgun (WGS) entry which is preliminary data.</text>
</comment>
<name>A0A2P6N192_9EUKA</name>
<evidence type="ECO:0000256" key="1">
    <source>
        <dbReference type="ARBA" id="ARBA00005466"/>
    </source>
</evidence>
<dbReference type="AlphaFoldDB" id="A0A2P6N192"/>
<evidence type="ECO:0000256" key="2">
    <source>
        <dbReference type="ARBA" id="ARBA00022729"/>
    </source>
</evidence>
<dbReference type="InterPro" id="IPR016166">
    <property type="entry name" value="FAD-bd_PCMH"/>
</dbReference>
<dbReference type="GO" id="GO:0071949">
    <property type="term" value="F:FAD binding"/>
    <property type="evidence" value="ECO:0007669"/>
    <property type="project" value="InterPro"/>
</dbReference>
<dbReference type="Proteomes" id="UP000241769">
    <property type="component" value="Unassembled WGS sequence"/>
</dbReference>
<feature type="domain" description="FAD-binding PCMH-type" evidence="4">
    <location>
        <begin position="90"/>
        <end position="282"/>
    </location>
</feature>
<dbReference type="Gene3D" id="3.30.43.10">
    <property type="entry name" value="Uridine Diphospho-n-acetylenolpyruvylglucosamine Reductase, domain 2"/>
    <property type="match status" value="1"/>
</dbReference>
<dbReference type="Pfam" id="PF01565">
    <property type="entry name" value="FAD_binding_4"/>
    <property type="match status" value="1"/>
</dbReference>
<dbReference type="STRING" id="1890364.A0A2P6N192"/>
<dbReference type="InterPro" id="IPR012951">
    <property type="entry name" value="BBE"/>
</dbReference>
<dbReference type="EMBL" id="MDYQ01000257">
    <property type="protein sequence ID" value="PRP77670.1"/>
    <property type="molecule type" value="Genomic_DNA"/>
</dbReference>
<dbReference type="PROSITE" id="PS51387">
    <property type="entry name" value="FAD_PCMH"/>
    <property type="match status" value="1"/>
</dbReference>
<dbReference type="Gene3D" id="3.40.462.20">
    <property type="match status" value="1"/>
</dbReference>
<dbReference type="InterPro" id="IPR006094">
    <property type="entry name" value="Oxid_FAD_bind_N"/>
</dbReference>
<sequence>MHRSEKPHQTALTTALHSVEAVVQELMPHKPVFLLDEEDKKAVEFADLLSKDAQFKGRIVTRARGEHHSVHAELPRCDYELARRLPAKRLDRKPLLVAFCSSSSDVSLSVKAIRAVWPKDTPKVNIRSGDTYRSSPTLTRSSGGHSYEGISCEDDAIVIDVCPLNQVTIDSGKEGLWAGAGCKMGKLYYAIAHDAGHEYELPAGTGTSVGAGGVMTGGGYGMLARKIGLSSDLIIGMEMVDANGDLIMVDEKSHPDLFWALRGAGGGSYGVVTKFHLKTVKNPKKVTLVNIEWNFRYIKEVIAAYEEWQPYATDNLTTQLNCRPTHVHLEGKFIGNPAECAKLFYESPLMDLERCPARSFHTMYLSPSKVNLKVSCGIETEDFEEFIMDSPPYCGAWQEEMKSKKKSDFVYKHGKKFGMEGAAVVEAKLKEEKGKLANCQFEGYGGFFSTVKEGDTPYPHREDATISLQYWTHWNDEGLKNEEEKRKRNAEYEEWMREWERQLAPHVSGKKYRNYEDLDVLSHNWGEVYYGENFDRLKEIKSKYDPTNVFRCSFSIPLK</sequence>
<gene>
    <name evidence="5" type="ORF">PROFUN_00531</name>
</gene>
<dbReference type="GO" id="GO:0016491">
    <property type="term" value="F:oxidoreductase activity"/>
    <property type="evidence" value="ECO:0007669"/>
    <property type="project" value="InterPro"/>
</dbReference>
<dbReference type="Gene3D" id="3.30.465.10">
    <property type="match status" value="1"/>
</dbReference>
<dbReference type="InterPro" id="IPR016169">
    <property type="entry name" value="FAD-bd_PCMH_sub2"/>
</dbReference>
<dbReference type="PANTHER" id="PTHR32448">
    <property type="entry name" value="OS08G0158400 PROTEIN"/>
    <property type="match status" value="1"/>
</dbReference>
<dbReference type="Pfam" id="PF08031">
    <property type="entry name" value="BBE"/>
    <property type="match status" value="1"/>
</dbReference>